<protein>
    <submittedName>
        <fullName evidence="2">Uncharacterized protein</fullName>
    </submittedName>
</protein>
<dbReference type="EMBL" id="JACRSQ010000009">
    <property type="protein sequence ID" value="MBC8543444.1"/>
    <property type="molecule type" value="Genomic_DNA"/>
</dbReference>
<sequence length="261" mass="30102">MKGSGVIRYGLSGMLLAAVIATSIWLPWSMMQKAEDALVGRMYEESFNPADGGYKYSVTAEEKRRLFTYLGREGVALFSDPTEKTQLTLERALDACKRELDTWVELGILPEYFAHMKYEVSPQFLTIYDPDTPALSYDFWFFILYIYDFGEGNDEYDFLNFPNILVYLDGYTGAICDFSLYFDQPDWKFMGGEEWSIENAMKAFGEYHGVEIDKIGIQNIEYGDFTFVQYKATLRYEDVWILGNVVEDWGMHLGWALEEGG</sequence>
<reference evidence="2" key="1">
    <citation type="submission" date="2020-08" db="EMBL/GenBank/DDBJ databases">
        <title>Genome public.</title>
        <authorList>
            <person name="Liu C."/>
            <person name="Sun Q."/>
        </authorList>
    </citation>
    <scope>NUCLEOTIDE SEQUENCE</scope>
    <source>
        <strain evidence="2">NSJ-32</strain>
    </source>
</reference>
<dbReference type="Proteomes" id="UP000657006">
    <property type="component" value="Unassembled WGS sequence"/>
</dbReference>
<organism evidence="2 3">
    <name type="scientific">Bianquea renquensis</name>
    <dbReference type="NCBI Taxonomy" id="2763661"/>
    <lineage>
        <taxon>Bacteria</taxon>
        <taxon>Bacillati</taxon>
        <taxon>Bacillota</taxon>
        <taxon>Clostridia</taxon>
        <taxon>Eubacteriales</taxon>
        <taxon>Bianqueaceae</taxon>
        <taxon>Bianquea</taxon>
    </lineage>
</organism>
<feature type="transmembrane region" description="Helical" evidence="1">
    <location>
        <begin position="6"/>
        <end position="26"/>
    </location>
</feature>
<evidence type="ECO:0000313" key="2">
    <source>
        <dbReference type="EMBL" id="MBC8543444.1"/>
    </source>
</evidence>
<dbReference type="AlphaFoldDB" id="A0A926DTH0"/>
<dbReference type="RefSeq" id="WP_249289633.1">
    <property type="nucleotide sequence ID" value="NZ_JACRSQ010000009.1"/>
</dbReference>
<keyword evidence="1" id="KW-0812">Transmembrane</keyword>
<gene>
    <name evidence="2" type="ORF">H8730_07795</name>
</gene>
<accession>A0A926DTH0</accession>
<keyword evidence="1" id="KW-1133">Transmembrane helix</keyword>
<keyword evidence="1" id="KW-0472">Membrane</keyword>
<proteinExistence type="predicted"/>
<keyword evidence="3" id="KW-1185">Reference proteome</keyword>
<evidence type="ECO:0000313" key="3">
    <source>
        <dbReference type="Proteomes" id="UP000657006"/>
    </source>
</evidence>
<comment type="caution">
    <text evidence="2">The sequence shown here is derived from an EMBL/GenBank/DDBJ whole genome shotgun (WGS) entry which is preliminary data.</text>
</comment>
<name>A0A926DTH0_9FIRM</name>
<evidence type="ECO:0000256" key="1">
    <source>
        <dbReference type="SAM" id="Phobius"/>
    </source>
</evidence>